<dbReference type="EMBL" id="RHLK01000005">
    <property type="protein sequence ID" value="MVP00106.1"/>
    <property type="molecule type" value="Genomic_DNA"/>
</dbReference>
<comment type="caution">
    <text evidence="1">The sequence shown here is derived from an EMBL/GenBank/DDBJ whole genome shotgun (WGS) entry which is preliminary data.</text>
</comment>
<dbReference type="SUPFAM" id="SSF49503">
    <property type="entry name" value="Cupredoxins"/>
    <property type="match status" value="1"/>
</dbReference>
<dbReference type="RefSeq" id="WP_068775338.1">
    <property type="nucleotide sequence ID" value="NZ_RHLK01000005.1"/>
</dbReference>
<dbReference type="InterPro" id="IPR008972">
    <property type="entry name" value="Cupredoxin"/>
</dbReference>
<dbReference type="AlphaFoldDB" id="A0A7X3FHX3"/>
<reference evidence="1 2" key="1">
    <citation type="journal article" date="2019" name="Microorganisms">
        <title>Paenibacillus lutrae sp. nov., A Chitinolytic Species Isolated from A River Otter in Castril Natural Park, Granada, Spain.</title>
        <authorList>
            <person name="Rodriguez M."/>
            <person name="Reina J.C."/>
            <person name="Bejar V."/>
            <person name="Llamas I."/>
        </authorList>
    </citation>
    <scope>NUCLEOTIDE SEQUENCE [LARGE SCALE GENOMIC DNA]</scope>
    <source>
        <strain evidence="1 2">N10</strain>
    </source>
</reference>
<name>A0A7X3FHX3_9BACL</name>
<dbReference type="Gene3D" id="2.60.40.420">
    <property type="entry name" value="Cupredoxins - blue copper proteins"/>
    <property type="match status" value="1"/>
</dbReference>
<evidence type="ECO:0008006" key="3">
    <source>
        <dbReference type="Google" id="ProtNLM"/>
    </source>
</evidence>
<organism evidence="1 2">
    <name type="scientific">Paenibacillus lutrae</name>
    <dbReference type="NCBI Taxonomy" id="2078573"/>
    <lineage>
        <taxon>Bacteria</taxon>
        <taxon>Bacillati</taxon>
        <taxon>Bacillota</taxon>
        <taxon>Bacilli</taxon>
        <taxon>Bacillales</taxon>
        <taxon>Paenibacillaceae</taxon>
        <taxon>Paenibacillus</taxon>
    </lineage>
</organism>
<sequence length="126" mass="13892">MYKWLMFVLFIGASAMGIGFLFSDISARQAEMAAEQTAGPSLKLSATNWKFDQQEYKIPKGQTKVSLINKEGIHAVDITGEGLDIKLDAQNKSQDVNFEKPGKYEIHCVLPCGEGHADMKAVLIVE</sequence>
<evidence type="ECO:0000313" key="1">
    <source>
        <dbReference type="EMBL" id="MVP00106.1"/>
    </source>
</evidence>
<accession>A0A7X3FHX3</accession>
<proteinExistence type="predicted"/>
<protein>
    <recommendedName>
        <fullName evidence="3">EfeO-type cupredoxin-like domain-containing protein</fullName>
    </recommendedName>
</protein>
<dbReference type="OrthoDB" id="279535at2"/>
<dbReference type="Proteomes" id="UP000490800">
    <property type="component" value="Unassembled WGS sequence"/>
</dbReference>
<evidence type="ECO:0000313" key="2">
    <source>
        <dbReference type="Proteomes" id="UP000490800"/>
    </source>
</evidence>
<keyword evidence="2" id="KW-1185">Reference proteome</keyword>
<gene>
    <name evidence="1" type="ORF">EDM21_11350</name>
</gene>